<name>A0A8S3Z9H3_9EUPU</name>
<accession>A0A8S3Z9H3</accession>
<feature type="region of interest" description="Disordered" evidence="1">
    <location>
        <begin position="1"/>
        <end position="60"/>
    </location>
</feature>
<evidence type="ECO:0000313" key="2">
    <source>
        <dbReference type="EMBL" id="CAG5124450.1"/>
    </source>
</evidence>
<protein>
    <submittedName>
        <fullName evidence="2">Uncharacterized protein</fullName>
    </submittedName>
</protein>
<gene>
    <name evidence="2" type="ORF">CUNI_LOCUS10008</name>
</gene>
<dbReference type="AlphaFoldDB" id="A0A8S3Z9H3"/>
<feature type="non-terminal residue" evidence="2">
    <location>
        <position position="262"/>
    </location>
</feature>
<keyword evidence="3" id="KW-1185">Reference proteome</keyword>
<evidence type="ECO:0000313" key="3">
    <source>
        <dbReference type="Proteomes" id="UP000678393"/>
    </source>
</evidence>
<reference evidence="2" key="1">
    <citation type="submission" date="2021-04" db="EMBL/GenBank/DDBJ databases">
        <authorList>
            <consortium name="Molecular Ecology Group"/>
        </authorList>
    </citation>
    <scope>NUCLEOTIDE SEQUENCE</scope>
</reference>
<comment type="caution">
    <text evidence="2">The sequence shown here is derived from an EMBL/GenBank/DDBJ whole genome shotgun (WGS) entry which is preliminary data.</text>
</comment>
<feature type="compositionally biased region" description="Basic and acidic residues" evidence="1">
    <location>
        <begin position="41"/>
        <end position="60"/>
    </location>
</feature>
<evidence type="ECO:0000256" key="1">
    <source>
        <dbReference type="SAM" id="MobiDB-lite"/>
    </source>
</evidence>
<dbReference type="Proteomes" id="UP000678393">
    <property type="component" value="Unassembled WGS sequence"/>
</dbReference>
<proteinExistence type="predicted"/>
<dbReference type="EMBL" id="CAJHNH020001779">
    <property type="protein sequence ID" value="CAG5124450.1"/>
    <property type="molecule type" value="Genomic_DNA"/>
</dbReference>
<sequence length="262" mass="30864">MSSKKHLPLEYHSQGKNKNRQKQPVLRHGTIPSASSSATMDDEKYYEYSSEEMREVENEGNEEIKKLKKYMEEYVSEQIEKIENGEKEEVMKLKKNTEKYVSKQMEKIENGRIEEMMKMKKYMEEYVSEQIEKTANGRNEEIKKLQKCVEEHISEQMGKIENGRNEEIKKLQKYVEEFLNKDPQHMKDRKSQASRPEARQLRHKVIDGPLLNENEMAMDNQFPIDQCYDGSTRTKYGSGNVKMMLEDIPATRGHLAIKVVEQ</sequence>
<organism evidence="2 3">
    <name type="scientific">Candidula unifasciata</name>
    <dbReference type="NCBI Taxonomy" id="100452"/>
    <lineage>
        <taxon>Eukaryota</taxon>
        <taxon>Metazoa</taxon>
        <taxon>Spiralia</taxon>
        <taxon>Lophotrochozoa</taxon>
        <taxon>Mollusca</taxon>
        <taxon>Gastropoda</taxon>
        <taxon>Heterobranchia</taxon>
        <taxon>Euthyneura</taxon>
        <taxon>Panpulmonata</taxon>
        <taxon>Eupulmonata</taxon>
        <taxon>Stylommatophora</taxon>
        <taxon>Helicina</taxon>
        <taxon>Helicoidea</taxon>
        <taxon>Geomitridae</taxon>
        <taxon>Candidula</taxon>
    </lineage>
</organism>